<dbReference type="RefSeq" id="WP_004486522.1">
    <property type="nucleotide sequence ID" value="NZ_AHOQ02000048.1"/>
</dbReference>
<dbReference type="Proteomes" id="UP000012160">
    <property type="component" value="Unassembled WGS sequence"/>
</dbReference>
<evidence type="ECO:0000313" key="1">
    <source>
        <dbReference type="EMBL" id="EMO43791.1"/>
    </source>
</evidence>
<protein>
    <submittedName>
        <fullName evidence="1">Uncharacterized protein</fullName>
    </submittedName>
</protein>
<name>M6ULU7_9LEPT</name>
<sequence length="275" mass="29877">MITLIRPNGSTAVGRPDGGLIPVDIDYGAPYDKVPALLGAISVAANSRNVIGSGGADFTQLKSGDFLNLSPNIPPSQIESITGSGAMTIKEPITTAITNGIYKRALQMYMGLTLEAKMEESIGYAEFKASQRGNQAYKKLLNSYMLTVSAKLVEPVAERTAKVIPGFFINYDQTTGNIKGAARTVPMWKEYMWNDLASGRGQQLELTALIAPEVRSLDPMDKIIIPNALCYTEFKQGMDGEVGAVLEIKWECFVSKDLLFAGYPLAWYMGDLDVT</sequence>
<gene>
    <name evidence="1" type="ORF">LEP1GSC187_0523</name>
</gene>
<evidence type="ECO:0000313" key="2">
    <source>
        <dbReference type="Proteomes" id="UP000012160"/>
    </source>
</evidence>
<accession>M6ULU7</accession>
<organism evidence="1 2">
    <name type="scientific">Leptospira santarosai str. ZUN179</name>
    <dbReference type="NCBI Taxonomy" id="1049985"/>
    <lineage>
        <taxon>Bacteria</taxon>
        <taxon>Pseudomonadati</taxon>
        <taxon>Spirochaetota</taxon>
        <taxon>Spirochaetia</taxon>
        <taxon>Leptospirales</taxon>
        <taxon>Leptospiraceae</taxon>
        <taxon>Leptospira</taxon>
    </lineage>
</organism>
<dbReference type="EMBL" id="AHOQ02000048">
    <property type="protein sequence ID" value="EMO43791.1"/>
    <property type="molecule type" value="Genomic_DNA"/>
</dbReference>
<proteinExistence type="predicted"/>
<reference evidence="1 2" key="1">
    <citation type="submission" date="2013-01" db="EMBL/GenBank/DDBJ databases">
        <authorList>
            <person name="Harkins D.M."/>
            <person name="Durkin A.S."/>
            <person name="Brinkac L.M."/>
            <person name="Haft D.H."/>
            <person name="Selengut J.D."/>
            <person name="Sanka R."/>
            <person name="DePew J."/>
            <person name="Purushe J."/>
            <person name="Matthias M.A."/>
            <person name="Vinetz J.M."/>
            <person name="Sutton G.G."/>
            <person name="Nierman W.C."/>
            <person name="Fouts D.E."/>
        </authorList>
    </citation>
    <scope>NUCLEOTIDE SEQUENCE [LARGE SCALE GENOMIC DNA]</scope>
    <source>
        <strain evidence="1 2">ZUN179</strain>
    </source>
</reference>
<comment type="caution">
    <text evidence="1">The sequence shown here is derived from an EMBL/GenBank/DDBJ whole genome shotgun (WGS) entry which is preliminary data.</text>
</comment>
<dbReference type="AlphaFoldDB" id="M6ULU7"/>